<keyword evidence="6 8" id="KW-0030">Aminoacyl-tRNA synthetase</keyword>
<dbReference type="EMBL" id="JAKLTQ010000001">
    <property type="protein sequence ID" value="MCG2620657.1"/>
    <property type="molecule type" value="Genomic_DNA"/>
</dbReference>
<proteinExistence type="inferred from homology"/>
<feature type="short sequence motif" description="'KMSKS' region" evidence="8">
    <location>
        <begin position="232"/>
        <end position="236"/>
    </location>
</feature>
<gene>
    <name evidence="8 11" type="primary">trpS</name>
    <name evidence="11" type="ORF">LVY72_01890</name>
</gene>
<evidence type="ECO:0000256" key="7">
    <source>
        <dbReference type="ARBA" id="ARBA00049929"/>
    </source>
</evidence>
<evidence type="ECO:0000313" key="12">
    <source>
        <dbReference type="Proteomes" id="UP001165368"/>
    </source>
</evidence>
<feature type="binding site" evidence="8">
    <location>
        <begin position="46"/>
        <end position="48"/>
    </location>
    <ligand>
        <name>ATP</name>
        <dbReference type="ChEBI" id="CHEBI:30616"/>
    </ligand>
</feature>
<dbReference type="InterPro" id="IPR002305">
    <property type="entry name" value="aa-tRNA-synth_Ic"/>
</dbReference>
<comment type="function">
    <text evidence="8">Catalyzes the attachment of tryptophan to tRNA(Trp).</text>
</comment>
<evidence type="ECO:0000256" key="3">
    <source>
        <dbReference type="ARBA" id="ARBA00022741"/>
    </source>
</evidence>
<dbReference type="InterPro" id="IPR014729">
    <property type="entry name" value="Rossmann-like_a/b/a_fold"/>
</dbReference>
<dbReference type="NCBIfam" id="TIGR00233">
    <property type="entry name" value="trpS"/>
    <property type="match status" value="1"/>
</dbReference>
<dbReference type="InterPro" id="IPR001412">
    <property type="entry name" value="aa-tRNA-synth_I_CS"/>
</dbReference>
<evidence type="ECO:0000313" key="11">
    <source>
        <dbReference type="EMBL" id="MCG2620657.1"/>
    </source>
</evidence>
<dbReference type="InterPro" id="IPR002306">
    <property type="entry name" value="Trp-tRNA-ligase"/>
</dbReference>
<dbReference type="Gene3D" id="1.10.240.10">
    <property type="entry name" value="Tyrosyl-Transfer RNA Synthetase"/>
    <property type="match status" value="1"/>
</dbReference>
<dbReference type="PANTHER" id="PTHR43766">
    <property type="entry name" value="TRYPTOPHAN--TRNA LIGASE, MITOCHONDRIAL"/>
    <property type="match status" value="1"/>
</dbReference>
<feature type="binding site" evidence="8">
    <location>
        <begin position="55"/>
        <end position="56"/>
    </location>
    <ligand>
        <name>ATP</name>
        <dbReference type="ChEBI" id="CHEBI:30616"/>
    </ligand>
</feature>
<dbReference type="SUPFAM" id="SSF52374">
    <property type="entry name" value="Nucleotidylyl transferase"/>
    <property type="match status" value="1"/>
</dbReference>
<keyword evidence="4 8" id="KW-0067">ATP-binding</keyword>
<dbReference type="EC" id="6.1.1.2" evidence="8"/>
<dbReference type="PANTHER" id="PTHR43766:SF1">
    <property type="entry name" value="TRYPTOPHAN--TRNA LIGASE, MITOCHONDRIAL"/>
    <property type="match status" value="1"/>
</dbReference>
<evidence type="ECO:0000256" key="2">
    <source>
        <dbReference type="ARBA" id="ARBA00022598"/>
    </source>
</evidence>
<dbReference type="GO" id="GO:0004830">
    <property type="term" value="F:tryptophan-tRNA ligase activity"/>
    <property type="evidence" value="ECO:0007669"/>
    <property type="project" value="UniProtKB-EC"/>
</dbReference>
<comment type="catalytic activity">
    <reaction evidence="7 8">
        <text>tRNA(Trp) + L-tryptophan + ATP = L-tryptophyl-tRNA(Trp) + AMP + diphosphate + H(+)</text>
        <dbReference type="Rhea" id="RHEA:24080"/>
        <dbReference type="Rhea" id="RHEA-COMP:9671"/>
        <dbReference type="Rhea" id="RHEA-COMP:9705"/>
        <dbReference type="ChEBI" id="CHEBI:15378"/>
        <dbReference type="ChEBI" id="CHEBI:30616"/>
        <dbReference type="ChEBI" id="CHEBI:33019"/>
        <dbReference type="ChEBI" id="CHEBI:57912"/>
        <dbReference type="ChEBI" id="CHEBI:78442"/>
        <dbReference type="ChEBI" id="CHEBI:78535"/>
        <dbReference type="ChEBI" id="CHEBI:456215"/>
        <dbReference type="EC" id="6.1.1.2"/>
    </reaction>
</comment>
<feature type="binding site" evidence="8">
    <location>
        <begin position="232"/>
        <end position="236"/>
    </location>
    <ligand>
        <name>ATP</name>
        <dbReference type="ChEBI" id="CHEBI:30616"/>
    </ligand>
</feature>
<evidence type="ECO:0000256" key="9">
    <source>
        <dbReference type="RuleBase" id="RU363036"/>
    </source>
</evidence>
<reference evidence="11" key="1">
    <citation type="submission" date="2022-01" db="EMBL/GenBank/DDBJ databases">
        <authorList>
            <person name="Jo J.-H."/>
            <person name="Im W.-T."/>
        </authorList>
    </citation>
    <scope>NUCLEOTIDE SEQUENCE</scope>
    <source>
        <strain evidence="11">I2-34</strain>
    </source>
</reference>
<comment type="subcellular location">
    <subcellularLocation>
        <location evidence="8">Cytoplasm</location>
    </subcellularLocation>
</comment>
<dbReference type="PRINTS" id="PR01039">
    <property type="entry name" value="TRNASYNTHTRP"/>
</dbReference>
<keyword evidence="12" id="KW-1185">Reference proteome</keyword>
<comment type="subunit">
    <text evidence="8">Homodimer.</text>
</comment>
<keyword evidence="5 8" id="KW-0648">Protein biosynthesis</keyword>
<protein>
    <recommendedName>
        <fullName evidence="8">Tryptophan--tRNA ligase</fullName>
        <ecNumber evidence="8">6.1.1.2</ecNumber>
    </recommendedName>
    <alternativeName>
        <fullName evidence="8">Tryptophanyl-tRNA synthetase</fullName>
        <shortName evidence="8">TrpRS</shortName>
    </alternativeName>
</protein>
<evidence type="ECO:0000256" key="6">
    <source>
        <dbReference type="ARBA" id="ARBA00023146"/>
    </source>
</evidence>
<keyword evidence="8" id="KW-0963">Cytoplasm</keyword>
<keyword evidence="2 8" id="KW-0436">Ligase</keyword>
<feature type="binding site" evidence="8">
    <location>
        <position position="172"/>
    </location>
    <ligand>
        <name>L-tryptophan</name>
        <dbReference type="ChEBI" id="CHEBI:57912"/>
    </ligand>
</feature>
<name>A0ABS9L1Y4_9MICC</name>
<feature type="compositionally biased region" description="Low complexity" evidence="10">
    <location>
        <begin position="14"/>
        <end position="30"/>
    </location>
</feature>
<dbReference type="HAMAP" id="MF_00140_B">
    <property type="entry name" value="Trp_tRNA_synth_B"/>
    <property type="match status" value="1"/>
</dbReference>
<dbReference type="InterPro" id="IPR050203">
    <property type="entry name" value="Trp-tRNA_synthetase"/>
</dbReference>
<evidence type="ECO:0000256" key="1">
    <source>
        <dbReference type="ARBA" id="ARBA00005594"/>
    </source>
</evidence>
<dbReference type="Gene3D" id="3.40.50.620">
    <property type="entry name" value="HUPs"/>
    <property type="match status" value="1"/>
</dbReference>
<feature type="compositionally biased region" description="Polar residues" evidence="10">
    <location>
        <begin position="1"/>
        <end position="12"/>
    </location>
</feature>
<organism evidence="11 12">
    <name type="scientific">Arthrobacter hankyongi</name>
    <dbReference type="NCBI Taxonomy" id="2904801"/>
    <lineage>
        <taxon>Bacteria</taxon>
        <taxon>Bacillati</taxon>
        <taxon>Actinomycetota</taxon>
        <taxon>Actinomycetes</taxon>
        <taxon>Micrococcales</taxon>
        <taxon>Micrococcaceae</taxon>
        <taxon>Arthrobacter</taxon>
    </lineage>
</organism>
<feature type="binding site" evidence="8">
    <location>
        <position position="223"/>
    </location>
    <ligand>
        <name>ATP</name>
        <dbReference type="ChEBI" id="CHEBI:30616"/>
    </ligand>
</feature>
<evidence type="ECO:0000256" key="8">
    <source>
        <dbReference type="HAMAP-Rule" id="MF_00140"/>
    </source>
</evidence>
<dbReference type="CDD" id="cd00806">
    <property type="entry name" value="TrpRS_core"/>
    <property type="match status" value="1"/>
</dbReference>
<evidence type="ECO:0000256" key="4">
    <source>
        <dbReference type="ARBA" id="ARBA00022840"/>
    </source>
</evidence>
<sequence length="372" mass="40284">MTASTTESTGSTDGAAPAEGTATAPEGAAPSPQAAGRRQRLLSGMQPSADSLHLGNYLGALVNWVRMQDEYEAIYFVPDMHAITVDYDPAELATRTRVTAAQYIAGGIDVDKCTLFVQSHVPEHAELAWVLNCITGFGEASRMTQFKDKTQKHGSDVASVGLFAYPVLMAADILLYRPNGVPVGEDQRQHLELARNLAQRFNYRFGETFVVPEPVIQKEGAKIYDLQLPTAKMSKSAESPAGLINILDNPKQAAKKIKSAVTDAGTEIRFDRETKPGISNLLTIYASLSGKSVEQLVAEYEGRMYGHLKVDLAELVVETLTPIQQRAHGLLDDPAELDRLLARGAEKARGIAAATLADVYDKVGFLRPGSLR</sequence>
<feature type="binding site" evidence="8">
    <location>
        <begin position="184"/>
        <end position="186"/>
    </location>
    <ligand>
        <name>ATP</name>
        <dbReference type="ChEBI" id="CHEBI:30616"/>
    </ligand>
</feature>
<evidence type="ECO:0000256" key="10">
    <source>
        <dbReference type="SAM" id="MobiDB-lite"/>
    </source>
</evidence>
<comment type="caution">
    <text evidence="11">The sequence shown here is derived from an EMBL/GenBank/DDBJ whole genome shotgun (WGS) entry which is preliminary data.</text>
</comment>
<dbReference type="InterPro" id="IPR024109">
    <property type="entry name" value="Trp-tRNA-ligase_bac-type"/>
</dbReference>
<dbReference type="Proteomes" id="UP001165368">
    <property type="component" value="Unassembled WGS sequence"/>
</dbReference>
<comment type="caution">
    <text evidence="8">Lacks conserved residue(s) required for the propagation of feature annotation.</text>
</comment>
<accession>A0ABS9L1Y4</accession>
<evidence type="ECO:0000256" key="5">
    <source>
        <dbReference type="ARBA" id="ARBA00022917"/>
    </source>
</evidence>
<keyword evidence="3 8" id="KW-0547">Nucleotide-binding</keyword>
<feature type="region of interest" description="Disordered" evidence="10">
    <location>
        <begin position="1"/>
        <end position="39"/>
    </location>
</feature>
<dbReference type="RefSeq" id="WP_237817749.1">
    <property type="nucleotide sequence ID" value="NZ_JAKLTQ010000001.1"/>
</dbReference>
<comment type="similarity">
    <text evidence="1 8 9">Belongs to the class-I aminoacyl-tRNA synthetase family.</text>
</comment>
<dbReference type="Pfam" id="PF00579">
    <property type="entry name" value="tRNA-synt_1b"/>
    <property type="match status" value="1"/>
</dbReference>
<dbReference type="PROSITE" id="PS00178">
    <property type="entry name" value="AA_TRNA_LIGASE_I"/>
    <property type="match status" value="1"/>
</dbReference>